<dbReference type="OrthoDB" id="5424209at2759"/>
<keyword evidence="2" id="KW-1185">Reference proteome</keyword>
<evidence type="ECO:0000313" key="1">
    <source>
        <dbReference type="EMBL" id="RJE16464.1"/>
    </source>
</evidence>
<reference evidence="2" key="1">
    <citation type="submission" date="2017-02" db="EMBL/GenBank/DDBJ databases">
        <authorList>
            <person name="Tafer H."/>
            <person name="Lopandic K."/>
        </authorList>
    </citation>
    <scope>NUCLEOTIDE SEQUENCE [LARGE SCALE GENOMIC DNA]</scope>
    <source>
        <strain evidence="2">CBS 366.77</strain>
    </source>
</reference>
<name>A0A3A2ZAJ4_9EURO</name>
<evidence type="ECO:0000313" key="2">
    <source>
        <dbReference type="Proteomes" id="UP000266188"/>
    </source>
</evidence>
<organism evidence="1 2">
    <name type="scientific">Aspergillus sclerotialis</name>
    <dbReference type="NCBI Taxonomy" id="2070753"/>
    <lineage>
        <taxon>Eukaryota</taxon>
        <taxon>Fungi</taxon>
        <taxon>Dikarya</taxon>
        <taxon>Ascomycota</taxon>
        <taxon>Pezizomycotina</taxon>
        <taxon>Eurotiomycetes</taxon>
        <taxon>Eurotiomycetidae</taxon>
        <taxon>Eurotiales</taxon>
        <taxon>Aspergillaceae</taxon>
        <taxon>Aspergillus</taxon>
        <taxon>Aspergillus subgen. Polypaecilum</taxon>
    </lineage>
</organism>
<proteinExistence type="predicted"/>
<sequence>LNHWRRNEVKALDPDAPNFLKVCQPSLGDLRRRIAEQQKKIENCETPDFQKMEQDIANGEFVVPKQLTKHNVFKGL</sequence>
<accession>A0A3A2ZAJ4</accession>
<dbReference type="EMBL" id="MVGC01004760">
    <property type="protein sequence ID" value="RJE16464.1"/>
    <property type="molecule type" value="Genomic_DNA"/>
</dbReference>
<protein>
    <submittedName>
        <fullName evidence="1">Uncharacterized protein</fullName>
    </submittedName>
</protein>
<feature type="non-terminal residue" evidence="1">
    <location>
        <position position="1"/>
    </location>
</feature>
<gene>
    <name evidence="1" type="ORF">PHISCL_11199</name>
</gene>
<comment type="caution">
    <text evidence="1">The sequence shown here is derived from an EMBL/GenBank/DDBJ whole genome shotgun (WGS) entry which is preliminary data.</text>
</comment>
<dbReference type="Proteomes" id="UP000266188">
    <property type="component" value="Unassembled WGS sequence"/>
</dbReference>
<feature type="non-terminal residue" evidence="1">
    <location>
        <position position="76"/>
    </location>
</feature>
<dbReference type="AlphaFoldDB" id="A0A3A2ZAJ4"/>